<keyword evidence="13" id="KW-1185">Reference proteome</keyword>
<evidence type="ECO:0000256" key="6">
    <source>
        <dbReference type="ARBA" id="ARBA00023125"/>
    </source>
</evidence>
<dbReference type="GO" id="GO:0016874">
    <property type="term" value="F:ligase activity"/>
    <property type="evidence" value="ECO:0007669"/>
    <property type="project" value="UniProtKB-KW"/>
</dbReference>
<evidence type="ECO:0000256" key="7">
    <source>
        <dbReference type="ARBA" id="ARBA00023204"/>
    </source>
</evidence>
<comment type="caution">
    <text evidence="12">The sequence shown here is derived from an EMBL/GenBank/DDBJ whole genome shotgun (WGS) entry which is preliminary data.</text>
</comment>
<dbReference type="NCBIfam" id="TIGR04121">
    <property type="entry name" value="DEXH_lig_assoc"/>
    <property type="match status" value="1"/>
</dbReference>
<evidence type="ECO:0000313" key="12">
    <source>
        <dbReference type="EMBL" id="GLR18904.1"/>
    </source>
</evidence>
<evidence type="ECO:0000256" key="3">
    <source>
        <dbReference type="ARBA" id="ARBA00022801"/>
    </source>
</evidence>
<dbReference type="InterPro" id="IPR013701">
    <property type="entry name" value="Lhr-like_DEAD/DEAH_assoc"/>
</dbReference>
<dbReference type="PROSITE" id="PS51194">
    <property type="entry name" value="HELICASE_CTER"/>
    <property type="match status" value="1"/>
</dbReference>
<evidence type="ECO:0000313" key="13">
    <source>
        <dbReference type="Proteomes" id="UP001156666"/>
    </source>
</evidence>
<dbReference type="Pfam" id="PF00271">
    <property type="entry name" value="Helicase_C"/>
    <property type="match status" value="1"/>
</dbReference>
<dbReference type="GO" id="GO:0004386">
    <property type="term" value="F:helicase activity"/>
    <property type="evidence" value="ECO:0007669"/>
    <property type="project" value="UniProtKB-KW"/>
</dbReference>
<dbReference type="InterPro" id="IPR052511">
    <property type="entry name" value="ATP-dep_Helicase"/>
</dbReference>
<dbReference type="InterPro" id="IPR017170">
    <property type="entry name" value="Lhr-like"/>
</dbReference>
<evidence type="ECO:0000256" key="8">
    <source>
        <dbReference type="ARBA" id="ARBA00023235"/>
    </source>
</evidence>
<dbReference type="InterPro" id="IPR045628">
    <property type="entry name" value="Lhr_WH_dom"/>
</dbReference>
<evidence type="ECO:0000256" key="9">
    <source>
        <dbReference type="ARBA" id="ARBA00093467"/>
    </source>
</evidence>
<keyword evidence="7" id="KW-0234">DNA repair</keyword>
<dbReference type="InterPro" id="IPR027417">
    <property type="entry name" value="P-loop_NTPase"/>
</dbReference>
<dbReference type="Gene3D" id="3.40.50.300">
    <property type="entry name" value="P-loop containing nucleotide triphosphate hydrolases"/>
    <property type="match status" value="2"/>
</dbReference>
<organism evidence="12 13">
    <name type="scientific">Portibacter lacus</name>
    <dbReference type="NCBI Taxonomy" id="1099794"/>
    <lineage>
        <taxon>Bacteria</taxon>
        <taxon>Pseudomonadati</taxon>
        <taxon>Bacteroidota</taxon>
        <taxon>Saprospiria</taxon>
        <taxon>Saprospirales</taxon>
        <taxon>Haliscomenobacteraceae</taxon>
        <taxon>Portibacter</taxon>
    </lineage>
</organism>
<dbReference type="PANTHER" id="PTHR47962">
    <property type="entry name" value="ATP-DEPENDENT HELICASE LHR-RELATED-RELATED"/>
    <property type="match status" value="1"/>
</dbReference>
<dbReference type="GO" id="GO:0003677">
    <property type="term" value="F:DNA binding"/>
    <property type="evidence" value="ECO:0007669"/>
    <property type="project" value="UniProtKB-KW"/>
</dbReference>
<keyword evidence="4" id="KW-0347">Helicase</keyword>
<accession>A0AA37SSU3</accession>
<dbReference type="InterPro" id="IPR014001">
    <property type="entry name" value="Helicase_ATP-bd"/>
</dbReference>
<dbReference type="CDD" id="cd17922">
    <property type="entry name" value="DEXHc_LHR-like"/>
    <property type="match status" value="1"/>
</dbReference>
<dbReference type="InterPro" id="IPR026362">
    <property type="entry name" value="DEXH_lig_assoc"/>
</dbReference>
<reference evidence="12" key="2">
    <citation type="submission" date="2023-01" db="EMBL/GenBank/DDBJ databases">
        <title>Draft genome sequence of Portibacter lacus strain NBRC 108769.</title>
        <authorList>
            <person name="Sun Q."/>
            <person name="Mori K."/>
        </authorList>
    </citation>
    <scope>NUCLEOTIDE SEQUENCE</scope>
    <source>
        <strain evidence="12">NBRC 108769</strain>
    </source>
</reference>
<keyword evidence="2" id="KW-0227">DNA damage</keyword>
<name>A0AA37SSU3_9BACT</name>
<dbReference type="InterPro" id="IPR011545">
    <property type="entry name" value="DEAD/DEAH_box_helicase_dom"/>
</dbReference>
<keyword evidence="8" id="KW-0413">Isomerase</keyword>
<comment type="similarity">
    <text evidence="9">Belongs to the Lhr helicase family. Lhr-Core subfamily.</text>
</comment>
<feature type="domain" description="Helicase C-terminal" evidence="11">
    <location>
        <begin position="249"/>
        <end position="408"/>
    </location>
</feature>
<feature type="domain" description="Helicase ATP-binding" evidence="10">
    <location>
        <begin position="29"/>
        <end position="213"/>
    </location>
</feature>
<dbReference type="SUPFAM" id="SSF52540">
    <property type="entry name" value="P-loop containing nucleoside triphosphate hydrolases"/>
    <property type="match status" value="1"/>
</dbReference>
<dbReference type="GO" id="GO:0006281">
    <property type="term" value="P:DNA repair"/>
    <property type="evidence" value="ECO:0007669"/>
    <property type="project" value="UniProtKB-KW"/>
</dbReference>
<dbReference type="Pfam" id="PF19306">
    <property type="entry name" value="WHD_Lhr"/>
    <property type="match status" value="1"/>
</dbReference>
<evidence type="ECO:0000256" key="4">
    <source>
        <dbReference type="ARBA" id="ARBA00022806"/>
    </source>
</evidence>
<keyword evidence="6" id="KW-0238">DNA-binding</keyword>
<dbReference type="Pfam" id="PF00270">
    <property type="entry name" value="DEAD"/>
    <property type="match status" value="1"/>
</dbReference>
<dbReference type="SMART" id="SM00490">
    <property type="entry name" value="HELICc"/>
    <property type="match status" value="1"/>
</dbReference>
<dbReference type="PANTHER" id="PTHR47962:SF3">
    <property type="entry name" value="LARGE ATP-DEPENDENT HELICASE-RELATED PROTEIN"/>
    <property type="match status" value="1"/>
</dbReference>
<evidence type="ECO:0000259" key="10">
    <source>
        <dbReference type="PROSITE" id="PS51192"/>
    </source>
</evidence>
<dbReference type="AlphaFoldDB" id="A0AA37SSU3"/>
<keyword evidence="12" id="KW-0436">Ligase</keyword>
<keyword evidence="1" id="KW-0547">Nucleotide-binding</keyword>
<dbReference type="Proteomes" id="UP001156666">
    <property type="component" value="Unassembled WGS sequence"/>
</dbReference>
<dbReference type="EMBL" id="BSOH01000023">
    <property type="protein sequence ID" value="GLR18904.1"/>
    <property type="molecule type" value="Genomic_DNA"/>
</dbReference>
<dbReference type="PROSITE" id="PS51192">
    <property type="entry name" value="HELICASE_ATP_BIND_1"/>
    <property type="match status" value="1"/>
</dbReference>
<dbReference type="SMART" id="SM00487">
    <property type="entry name" value="DEXDc"/>
    <property type="match status" value="1"/>
</dbReference>
<reference evidence="12" key="1">
    <citation type="journal article" date="2014" name="Int. J. Syst. Evol. Microbiol.">
        <title>Complete genome sequence of Corynebacterium casei LMG S-19264T (=DSM 44701T), isolated from a smear-ripened cheese.</title>
        <authorList>
            <consortium name="US DOE Joint Genome Institute (JGI-PGF)"/>
            <person name="Walter F."/>
            <person name="Albersmeier A."/>
            <person name="Kalinowski J."/>
            <person name="Ruckert C."/>
        </authorList>
    </citation>
    <scope>NUCLEOTIDE SEQUENCE</scope>
    <source>
        <strain evidence="12">NBRC 108769</strain>
    </source>
</reference>
<evidence type="ECO:0000256" key="1">
    <source>
        <dbReference type="ARBA" id="ARBA00022741"/>
    </source>
</evidence>
<proteinExistence type="inferred from homology"/>
<dbReference type="PIRSF" id="PIRSF037307">
    <property type="entry name" value="Lhr-like_helic_prd"/>
    <property type="match status" value="1"/>
</dbReference>
<gene>
    <name evidence="12" type="primary">helX</name>
    <name evidence="12" type="ORF">GCM10007940_35200</name>
</gene>
<dbReference type="CDD" id="cd18796">
    <property type="entry name" value="SF2_C_LHR"/>
    <property type="match status" value="1"/>
</dbReference>
<dbReference type="InterPro" id="IPR001650">
    <property type="entry name" value="Helicase_C-like"/>
</dbReference>
<dbReference type="RefSeq" id="WP_235292849.1">
    <property type="nucleotide sequence ID" value="NZ_BSOH01000023.1"/>
</dbReference>
<sequence>MENSDLILFAKTWFKANEWKVYPFQEQAWNKFLDNYSGIINAPTGSGKTYSLLIPVLLEYLQRKEIQKEEITGLQCIWIAPIRALTKEIKLAAERAIDGFGMDWRVEIRSGDTSANDRKKQFEDPPQILITTPESLHIILCNKNYKHLLKNLKSIVVDEWHELMGSKRGVQVELALSRIKNITTNLRLWGISATIANLDQALDVLLGVDKINDNHIIIKANVQKEIEIKSLIPDKMDNFPWAGHLGIKMLDHILPIIYEHTTTLIFTNTRSQCEIWYQKILAQDPELSGLIAMHHGSMSRELREWVEENLHKEKLKAVVCTSSLDLGVDFRPVEAIIQIGSPKGVARFQQRAGRSGHRPGEKSKIFFAPTHALELMEAAALRYSIENNIVEERIPYIRSFDVLIQYLVTLAVSGGFTSEEIFKEVKSTFCYHSITKNEWDWILNFLVNGGSSLQAYDEYQKLGIINGVYKILNKRVATIHKMSIGTIVGSVSITLKYVSGKRIGTVEEYFISQFNPGDHFWFAGRPLEFVRLKGLEAQVRKSKKKTGKIPSWQGGRMSLSSNLAEALRDQYVKLKTGNYDKDDPELSTLAELFAKQSEISHVPDRHEFLIEYFETDDGYHLVFFPFEGRYVHEGLAALIARRLSFILPISFSIAMNDYGFELLSDQKIDVEKYIDKSIFSTQNLFEDIQASINAIELARRKFRDIAKISGLLFEGFPGKTKKERHLQTTSHLLFDVFREYEDDNLLFQQTFEEVRTFQLEEDRMRKALKRIEHQNLVFSYPNRPTPFAFPIIVDSLSRDKLTSETLEDRIRKMTIALEK</sequence>
<evidence type="ECO:0000256" key="5">
    <source>
        <dbReference type="ARBA" id="ARBA00022840"/>
    </source>
</evidence>
<evidence type="ECO:0000259" key="11">
    <source>
        <dbReference type="PROSITE" id="PS51194"/>
    </source>
</evidence>
<dbReference type="Pfam" id="PF08494">
    <property type="entry name" value="DEAD_assoc"/>
    <property type="match status" value="1"/>
</dbReference>
<dbReference type="GO" id="GO:0016887">
    <property type="term" value="F:ATP hydrolysis activity"/>
    <property type="evidence" value="ECO:0007669"/>
    <property type="project" value="TreeGrafter"/>
</dbReference>
<dbReference type="GO" id="GO:0005524">
    <property type="term" value="F:ATP binding"/>
    <property type="evidence" value="ECO:0007669"/>
    <property type="project" value="UniProtKB-KW"/>
</dbReference>
<keyword evidence="3" id="KW-0378">Hydrolase</keyword>
<protein>
    <submittedName>
        <fullName evidence="12">DNA ligase-associated DEXH box helicase</fullName>
    </submittedName>
</protein>
<evidence type="ECO:0000256" key="2">
    <source>
        <dbReference type="ARBA" id="ARBA00022763"/>
    </source>
</evidence>
<keyword evidence="5" id="KW-0067">ATP-binding</keyword>